<dbReference type="Pfam" id="PF16884">
    <property type="entry name" value="ADH_N_2"/>
    <property type="match status" value="1"/>
</dbReference>
<organism evidence="3 4">
    <name type="scientific">Rubus argutus</name>
    <name type="common">Southern blackberry</name>
    <dbReference type="NCBI Taxonomy" id="59490"/>
    <lineage>
        <taxon>Eukaryota</taxon>
        <taxon>Viridiplantae</taxon>
        <taxon>Streptophyta</taxon>
        <taxon>Embryophyta</taxon>
        <taxon>Tracheophyta</taxon>
        <taxon>Spermatophyta</taxon>
        <taxon>Magnoliopsida</taxon>
        <taxon>eudicotyledons</taxon>
        <taxon>Gunneridae</taxon>
        <taxon>Pentapetalae</taxon>
        <taxon>rosids</taxon>
        <taxon>fabids</taxon>
        <taxon>Rosales</taxon>
        <taxon>Rosaceae</taxon>
        <taxon>Rosoideae</taxon>
        <taxon>Rosoideae incertae sedis</taxon>
        <taxon>Rubus</taxon>
    </lineage>
</organism>
<reference evidence="3 4" key="1">
    <citation type="journal article" date="2023" name="G3 (Bethesda)">
        <title>A chromosome-length genome assembly and annotation of blackberry (Rubus argutus, cv. 'Hillquist').</title>
        <authorList>
            <person name="Bruna T."/>
            <person name="Aryal R."/>
            <person name="Dudchenko O."/>
            <person name="Sargent D.J."/>
            <person name="Mead D."/>
            <person name="Buti M."/>
            <person name="Cavallini A."/>
            <person name="Hytonen T."/>
            <person name="Andres J."/>
            <person name="Pham M."/>
            <person name="Weisz D."/>
            <person name="Mascagni F."/>
            <person name="Usai G."/>
            <person name="Natali L."/>
            <person name="Bassil N."/>
            <person name="Fernandez G.E."/>
            <person name="Lomsadze A."/>
            <person name="Armour M."/>
            <person name="Olukolu B."/>
            <person name="Poorten T."/>
            <person name="Britton C."/>
            <person name="Davik J."/>
            <person name="Ashrafi H."/>
            <person name="Aiden E.L."/>
            <person name="Borodovsky M."/>
            <person name="Worthington M."/>
        </authorList>
    </citation>
    <scope>NUCLEOTIDE SEQUENCE [LARGE SCALE GENOMIC DNA]</scope>
    <source>
        <strain evidence="3">PI 553951</strain>
    </source>
</reference>
<accession>A0AAW1YMJ3</accession>
<dbReference type="SUPFAM" id="SSF50129">
    <property type="entry name" value="GroES-like"/>
    <property type="match status" value="1"/>
</dbReference>
<dbReference type="FunFam" id="3.40.50.720:FF:000121">
    <property type="entry name" value="Prostaglandin reductase 2"/>
    <property type="match status" value="1"/>
</dbReference>
<dbReference type="AlphaFoldDB" id="A0AAW1YMJ3"/>
<dbReference type="Gene3D" id="3.90.180.10">
    <property type="entry name" value="Medium-chain alcohol dehydrogenases, catalytic domain"/>
    <property type="match status" value="1"/>
</dbReference>
<name>A0AAW1YMJ3_RUBAR</name>
<dbReference type="Proteomes" id="UP001457282">
    <property type="component" value="Unassembled WGS sequence"/>
</dbReference>
<dbReference type="InterPro" id="IPR011032">
    <property type="entry name" value="GroES-like_sf"/>
</dbReference>
<dbReference type="SUPFAM" id="SSF51735">
    <property type="entry name" value="NAD(P)-binding Rossmann-fold domains"/>
    <property type="match status" value="1"/>
</dbReference>
<dbReference type="InterPro" id="IPR036291">
    <property type="entry name" value="NAD(P)-bd_dom_sf"/>
</dbReference>
<dbReference type="PANTHER" id="PTHR43205">
    <property type="entry name" value="PROSTAGLANDIN REDUCTASE"/>
    <property type="match status" value="1"/>
</dbReference>
<gene>
    <name evidence="3" type="ORF">M0R45_005388</name>
</gene>
<dbReference type="SMART" id="SM00829">
    <property type="entry name" value="PKS_ER"/>
    <property type="match status" value="1"/>
</dbReference>
<dbReference type="Pfam" id="PF00107">
    <property type="entry name" value="ADH_zinc_N"/>
    <property type="match status" value="1"/>
</dbReference>
<dbReference type="InterPro" id="IPR045010">
    <property type="entry name" value="MDR_fam"/>
</dbReference>
<evidence type="ECO:0000256" key="1">
    <source>
        <dbReference type="ARBA" id="ARBA00023002"/>
    </source>
</evidence>
<dbReference type="InterPro" id="IPR041694">
    <property type="entry name" value="ADH_N_2"/>
</dbReference>
<dbReference type="InterPro" id="IPR013149">
    <property type="entry name" value="ADH-like_C"/>
</dbReference>
<evidence type="ECO:0000313" key="3">
    <source>
        <dbReference type="EMBL" id="KAK9949877.1"/>
    </source>
</evidence>
<keyword evidence="1" id="KW-0560">Oxidoreductase</keyword>
<dbReference type="Gene3D" id="3.40.50.720">
    <property type="entry name" value="NAD(P)-binding Rossmann-like Domain"/>
    <property type="match status" value="1"/>
</dbReference>
<feature type="domain" description="Enoyl reductase (ER)" evidence="2">
    <location>
        <begin position="28"/>
        <end position="350"/>
    </location>
</feature>
<dbReference type="EMBL" id="JBEDUW010000001">
    <property type="protein sequence ID" value="KAK9949877.1"/>
    <property type="molecule type" value="Genomic_DNA"/>
</dbReference>
<dbReference type="InterPro" id="IPR020843">
    <property type="entry name" value="ER"/>
</dbReference>
<dbReference type="GO" id="GO:0032440">
    <property type="term" value="F:2-alkenal reductase [NAD(P)H] activity"/>
    <property type="evidence" value="ECO:0007669"/>
    <property type="project" value="TreeGrafter"/>
</dbReference>
<sequence>MTEVKNKQVILRNYVITIPKDSDLYVTSTTATIKFKLPADTSATSNSKELAVIVKNLYLSCDPYQRLFMEKIPGLSHFKSYTPGSPIFGYGVAKVLDSQHPDFKAGDLVWGTTNWEQFSLITTPKNLIKIELSDTDVPLSYYAGILGITGLTSYVGLYEYCFPKEGERVFISAAAGAVGQLVGQFAKLMGCYVVGSAGTKEKVDLLKNKLGFDEAFNYKEENDLDVALKRYFPEGIDIYFDNVGGKMLDAVLLNMRVHGRIAGCGMISQYNLDQPEGVTNLMHLIYKRVRYHGFTVREYYHLHPKFLDFILPHIRQGKIVYVQDIVEGLESAPAALFGLFKGHNIGKQVVVVDHE</sequence>
<dbReference type="CDD" id="cd08295">
    <property type="entry name" value="double_bond_reductase_like"/>
    <property type="match status" value="1"/>
</dbReference>
<evidence type="ECO:0000259" key="2">
    <source>
        <dbReference type="SMART" id="SM00829"/>
    </source>
</evidence>
<proteinExistence type="predicted"/>
<keyword evidence="4" id="KW-1185">Reference proteome</keyword>
<comment type="caution">
    <text evidence="3">The sequence shown here is derived from an EMBL/GenBank/DDBJ whole genome shotgun (WGS) entry which is preliminary data.</text>
</comment>
<evidence type="ECO:0000313" key="4">
    <source>
        <dbReference type="Proteomes" id="UP001457282"/>
    </source>
</evidence>
<protein>
    <recommendedName>
        <fullName evidence="2">Enoyl reductase (ER) domain-containing protein</fullName>
    </recommendedName>
</protein>
<dbReference type="PANTHER" id="PTHR43205:SF81">
    <property type="entry name" value="ALCOHOL DEHYDROGENASE-LIKE C-TERMINAL DOMAIN-CONTAINING PROTEIN"/>
    <property type="match status" value="1"/>
</dbReference>